<evidence type="ECO:0000313" key="1">
    <source>
        <dbReference type="EMBL" id="SHM06986.1"/>
    </source>
</evidence>
<dbReference type="Proteomes" id="UP000184280">
    <property type="component" value="Unassembled WGS sequence"/>
</dbReference>
<dbReference type="Pfam" id="PF14253">
    <property type="entry name" value="AbiH"/>
    <property type="match status" value="1"/>
</dbReference>
<gene>
    <name evidence="1" type="ORF">SAMN04488494_1250</name>
</gene>
<dbReference type="InterPro" id="IPR025935">
    <property type="entry name" value="AbiH"/>
</dbReference>
<evidence type="ECO:0000313" key="2">
    <source>
        <dbReference type="Proteomes" id="UP000184280"/>
    </source>
</evidence>
<name>A0A1M7FSM7_XYLRU</name>
<dbReference type="AlphaFoldDB" id="A0A1M7FSM7"/>
<dbReference type="OrthoDB" id="5903604at2"/>
<proteinExistence type="predicted"/>
<dbReference type="EMBL" id="FRCJ01000002">
    <property type="protein sequence ID" value="SHM06986.1"/>
    <property type="molecule type" value="Genomic_DNA"/>
</dbReference>
<sequence length="456" mass="53626">MNKAKLLQSILELHKAVKDGNMEKMYRCAYELNALFEREVPEPLEGYDAALMRFKMAEAMVAFYMAVGKQSQAGTLRNRITAHYQAVRKSKEYSVSQKHELKEILRRIKVIVPYQRNVAMLPLEGLEYLKPFNVSSLLSTLPLDMPKSQVVEEMTKYCYDKGGSLAPRSLQRQYKVGGKQAKHLYVIGNGLDMQLPRVDEDDEDFSYTQYFAPLDEITDAVTSCTVEMKYHFHRWINTLHYARGFRKRMLDIDKDAIFLNFNYTLFLESEYGISPEQICYIHGCRKDKFGSLVLGHHSDDQEAFERWKHKNQNRRRYRHVQKDKKGRYFRNDKLAYLAFFHKNDWTGNWRLPIRYYAVEAAEERLEKYYDSNFKNTRKIIDGHMGFFDSLGNVEKITIIGCSLGAVDMDYYKQLKSSVKDDVLWEFSYHSPEDEKRIDKFCKELDIETGCVSTFKM</sequence>
<dbReference type="RefSeq" id="WP_073043738.1">
    <property type="nucleotide sequence ID" value="NZ_FOLF01000008.1"/>
</dbReference>
<reference evidence="1 2" key="1">
    <citation type="submission" date="2016-11" db="EMBL/GenBank/DDBJ databases">
        <authorList>
            <person name="Jaros S."/>
            <person name="Januszkiewicz K."/>
            <person name="Wedrychowicz H."/>
        </authorList>
    </citation>
    <scope>NUCLEOTIDE SEQUENCE [LARGE SCALE GENOMIC DNA]</scope>
    <source>
        <strain evidence="1 2">BPI-34</strain>
    </source>
</reference>
<organism evidence="1 2">
    <name type="scientific">Xylanibacter ruminicola</name>
    <name type="common">Prevotella ruminicola</name>
    <dbReference type="NCBI Taxonomy" id="839"/>
    <lineage>
        <taxon>Bacteria</taxon>
        <taxon>Pseudomonadati</taxon>
        <taxon>Bacteroidota</taxon>
        <taxon>Bacteroidia</taxon>
        <taxon>Bacteroidales</taxon>
        <taxon>Prevotellaceae</taxon>
        <taxon>Xylanibacter</taxon>
    </lineage>
</organism>
<protein>
    <submittedName>
        <fullName evidence="1">Bacteriophage abortive infection AbiH</fullName>
    </submittedName>
</protein>
<accession>A0A1M7FSM7</accession>